<geneLocation type="plasmid" evidence="1 2">
    <name>unnamed1</name>
</geneLocation>
<organism evidence="1 2">
    <name type="scientific">Azonexus hydrophilus</name>
    <dbReference type="NCBI Taxonomy" id="418702"/>
    <lineage>
        <taxon>Bacteria</taxon>
        <taxon>Pseudomonadati</taxon>
        <taxon>Pseudomonadota</taxon>
        <taxon>Betaproteobacteria</taxon>
        <taxon>Rhodocyclales</taxon>
        <taxon>Azonexaceae</taxon>
        <taxon>Azonexus</taxon>
    </lineage>
</organism>
<gene>
    <name evidence="1" type="ORF">AADV58_18165</name>
</gene>
<dbReference type="Proteomes" id="UP001479520">
    <property type="component" value="Plasmid unnamed1"/>
</dbReference>
<proteinExistence type="predicted"/>
<accession>A0ABZ2XL32</accession>
<keyword evidence="1" id="KW-0614">Plasmid</keyword>
<protein>
    <submittedName>
        <fullName evidence="1">Uncharacterized protein</fullName>
    </submittedName>
</protein>
<evidence type="ECO:0000313" key="2">
    <source>
        <dbReference type="Proteomes" id="UP001479520"/>
    </source>
</evidence>
<keyword evidence="2" id="KW-1185">Reference proteome</keyword>
<dbReference type="EMBL" id="CP151407">
    <property type="protein sequence ID" value="WZJ23335.1"/>
    <property type="molecule type" value="Genomic_DNA"/>
</dbReference>
<name>A0ABZ2XL32_9RHOO</name>
<reference evidence="1 2" key="1">
    <citation type="submission" date="2024-04" db="EMBL/GenBank/DDBJ databases">
        <title>Dissimilatory iodate-reducing microorganisms contribute to the enrichment of iodine in groundwater.</title>
        <authorList>
            <person name="Jiang Z."/>
        </authorList>
    </citation>
    <scope>NUCLEOTIDE SEQUENCE [LARGE SCALE GENOMIC DNA]</scope>
    <source>
        <strain evidence="1 2">NCP973</strain>
        <plasmid evidence="1 2">unnamed1</plasmid>
    </source>
</reference>
<sequence>MRLTLIDIHDTDADHDVGGQDLPNLVTVKVEGVAVDDVLAAHPFAALKPFNVQPSQHLGLPEHVEFCTFSFHDDIQRFFGVEPEKSADDIAFDRYCRRAYVRTVGELRAAIADLPDDFPLIHTGRKFNQDRTIEHFNALGLQLQTGTWIFTGPGLPAWGDPRWSLRLGGFDPSDWAKIMDGTWRNITAADLKE</sequence>
<dbReference type="RefSeq" id="WP_341744674.1">
    <property type="nucleotide sequence ID" value="NZ_CP151407.1"/>
</dbReference>
<evidence type="ECO:0000313" key="1">
    <source>
        <dbReference type="EMBL" id="WZJ23335.1"/>
    </source>
</evidence>